<sequence length="159" mass="18532">MVFLMETKLNKKRMEKVRRSYGFTNGIDIEAEGSRGGLCLAWKGDIKRWASNIRRSKEGLKRKLSKDIEILLEKEKDDETMAKIIDTKIHLNIKIDKDEMYWEQRARVNWLLLGDKNSAFFHKCASACRRINTISRLESDDGREITDGLEISETATLFF</sequence>
<name>A0A9D3W2J6_9ROSI</name>
<dbReference type="EMBL" id="JAIQCV010000004">
    <property type="protein sequence ID" value="KAH1107949.1"/>
    <property type="molecule type" value="Genomic_DNA"/>
</dbReference>
<evidence type="ECO:0000313" key="1">
    <source>
        <dbReference type="EMBL" id="KAH1107949.1"/>
    </source>
</evidence>
<protein>
    <recommendedName>
        <fullName evidence="3">Reverse transcriptase</fullName>
    </recommendedName>
</protein>
<evidence type="ECO:0008006" key="3">
    <source>
        <dbReference type="Google" id="ProtNLM"/>
    </source>
</evidence>
<keyword evidence="2" id="KW-1185">Reference proteome</keyword>
<accession>A0A9D3W2J6</accession>
<reference evidence="1 2" key="1">
    <citation type="journal article" date="2021" name="Plant Biotechnol. J.">
        <title>Multi-omics assisted identification of the key and species-specific regulatory components of drought-tolerant mechanisms in Gossypium stocksii.</title>
        <authorList>
            <person name="Yu D."/>
            <person name="Ke L."/>
            <person name="Zhang D."/>
            <person name="Wu Y."/>
            <person name="Sun Y."/>
            <person name="Mei J."/>
            <person name="Sun J."/>
            <person name="Sun Y."/>
        </authorList>
    </citation>
    <scope>NUCLEOTIDE SEQUENCE [LARGE SCALE GENOMIC DNA]</scope>
    <source>
        <strain evidence="2">cv. E1</strain>
        <tissue evidence="1">Leaf</tissue>
    </source>
</reference>
<proteinExistence type="predicted"/>
<dbReference type="OrthoDB" id="1000249at2759"/>
<gene>
    <name evidence="1" type="ORF">J1N35_011717</name>
</gene>
<dbReference type="AlphaFoldDB" id="A0A9D3W2J6"/>
<comment type="caution">
    <text evidence="1">The sequence shown here is derived from an EMBL/GenBank/DDBJ whole genome shotgun (WGS) entry which is preliminary data.</text>
</comment>
<organism evidence="1 2">
    <name type="scientific">Gossypium stocksii</name>
    <dbReference type="NCBI Taxonomy" id="47602"/>
    <lineage>
        <taxon>Eukaryota</taxon>
        <taxon>Viridiplantae</taxon>
        <taxon>Streptophyta</taxon>
        <taxon>Embryophyta</taxon>
        <taxon>Tracheophyta</taxon>
        <taxon>Spermatophyta</taxon>
        <taxon>Magnoliopsida</taxon>
        <taxon>eudicotyledons</taxon>
        <taxon>Gunneridae</taxon>
        <taxon>Pentapetalae</taxon>
        <taxon>rosids</taxon>
        <taxon>malvids</taxon>
        <taxon>Malvales</taxon>
        <taxon>Malvaceae</taxon>
        <taxon>Malvoideae</taxon>
        <taxon>Gossypium</taxon>
    </lineage>
</organism>
<dbReference type="Proteomes" id="UP000828251">
    <property type="component" value="Unassembled WGS sequence"/>
</dbReference>
<evidence type="ECO:0000313" key="2">
    <source>
        <dbReference type="Proteomes" id="UP000828251"/>
    </source>
</evidence>